<protein>
    <recommendedName>
        <fullName evidence="6">Kinesin light chain</fullName>
    </recommendedName>
</protein>
<accession>A0A9W7DXP8</accession>
<sequence>MRRQLKFRRRSPATLNNLGSVYDDLKNYEKAFEYYEKDLKGSEKTLGKNHPDTLATVMNIAIIYVSGLNDYGKAEELFERALMGYEAQLGKDNKYTKLCAKNFKLCLEYSGNSESFAELISSYPGLAFEEAD</sequence>
<dbReference type="PANTHER" id="PTHR45641:SF19">
    <property type="entry name" value="NEPHROCYSTIN-3"/>
    <property type="match status" value="1"/>
</dbReference>
<dbReference type="OrthoDB" id="10031679at2759"/>
<dbReference type="InterPro" id="IPR011990">
    <property type="entry name" value="TPR-like_helical_dom_sf"/>
</dbReference>
<reference evidence="5" key="1">
    <citation type="journal article" date="2023" name="Commun. Biol.">
        <title>Genome analysis of Parmales, the sister group of diatoms, reveals the evolutionary specialization of diatoms from phago-mixotrophs to photoautotrophs.</title>
        <authorList>
            <person name="Ban H."/>
            <person name="Sato S."/>
            <person name="Yoshikawa S."/>
            <person name="Yamada K."/>
            <person name="Nakamura Y."/>
            <person name="Ichinomiya M."/>
            <person name="Sato N."/>
            <person name="Blanc-Mathieu R."/>
            <person name="Endo H."/>
            <person name="Kuwata A."/>
            <person name="Ogata H."/>
        </authorList>
    </citation>
    <scope>NUCLEOTIDE SEQUENCE [LARGE SCALE GENOMIC DNA]</scope>
    <source>
        <strain evidence="5">NIES 3700</strain>
    </source>
</reference>
<keyword evidence="5" id="KW-1185">Reference proteome</keyword>
<evidence type="ECO:0008006" key="6">
    <source>
        <dbReference type="Google" id="ProtNLM"/>
    </source>
</evidence>
<comment type="caution">
    <text evidence="4">The sequence shown here is derived from an EMBL/GenBank/DDBJ whole genome shotgun (WGS) entry which is preliminary data.</text>
</comment>
<dbReference type="PROSITE" id="PS50005">
    <property type="entry name" value="TPR"/>
    <property type="match status" value="1"/>
</dbReference>
<gene>
    <name evidence="4" type="ORF">TrLO_g7276</name>
</gene>
<dbReference type="Pfam" id="PF13424">
    <property type="entry name" value="TPR_12"/>
    <property type="match status" value="1"/>
</dbReference>
<dbReference type="Gene3D" id="1.25.40.10">
    <property type="entry name" value="Tetratricopeptide repeat domain"/>
    <property type="match status" value="1"/>
</dbReference>
<dbReference type="EMBL" id="BRXW01000474">
    <property type="protein sequence ID" value="GMH57950.1"/>
    <property type="molecule type" value="Genomic_DNA"/>
</dbReference>
<dbReference type="Proteomes" id="UP001165122">
    <property type="component" value="Unassembled WGS sequence"/>
</dbReference>
<keyword evidence="1" id="KW-0677">Repeat</keyword>
<feature type="repeat" description="TPR" evidence="3">
    <location>
        <begin position="12"/>
        <end position="45"/>
    </location>
</feature>
<evidence type="ECO:0000313" key="5">
    <source>
        <dbReference type="Proteomes" id="UP001165122"/>
    </source>
</evidence>
<dbReference type="InterPro" id="IPR019734">
    <property type="entry name" value="TPR_rpt"/>
</dbReference>
<evidence type="ECO:0000256" key="3">
    <source>
        <dbReference type="PROSITE-ProRule" id="PRU00339"/>
    </source>
</evidence>
<dbReference type="PANTHER" id="PTHR45641">
    <property type="entry name" value="TETRATRICOPEPTIDE REPEAT PROTEIN (AFU_ORTHOLOGUE AFUA_6G03870)"/>
    <property type="match status" value="1"/>
</dbReference>
<proteinExistence type="predicted"/>
<dbReference type="AlphaFoldDB" id="A0A9W7DXP8"/>
<evidence type="ECO:0000256" key="2">
    <source>
        <dbReference type="ARBA" id="ARBA00022803"/>
    </source>
</evidence>
<evidence type="ECO:0000256" key="1">
    <source>
        <dbReference type="ARBA" id="ARBA00022737"/>
    </source>
</evidence>
<evidence type="ECO:0000313" key="4">
    <source>
        <dbReference type="EMBL" id="GMH57950.1"/>
    </source>
</evidence>
<keyword evidence="2 3" id="KW-0802">TPR repeat</keyword>
<organism evidence="4 5">
    <name type="scientific">Triparma laevis f. longispina</name>
    <dbReference type="NCBI Taxonomy" id="1714387"/>
    <lineage>
        <taxon>Eukaryota</taxon>
        <taxon>Sar</taxon>
        <taxon>Stramenopiles</taxon>
        <taxon>Ochrophyta</taxon>
        <taxon>Bolidophyceae</taxon>
        <taxon>Parmales</taxon>
        <taxon>Triparmaceae</taxon>
        <taxon>Triparma</taxon>
    </lineage>
</organism>
<name>A0A9W7DXP8_9STRA</name>
<dbReference type="SUPFAM" id="SSF48452">
    <property type="entry name" value="TPR-like"/>
    <property type="match status" value="1"/>
</dbReference>